<reference evidence="7" key="1">
    <citation type="journal article" date="2014" name="Int. J. Syst. Evol. Microbiol.">
        <title>Complete genome sequence of Corynebacterium casei LMG S-19264T (=DSM 44701T), isolated from a smear-ripened cheese.</title>
        <authorList>
            <consortium name="US DOE Joint Genome Institute (JGI-PGF)"/>
            <person name="Walter F."/>
            <person name="Albersmeier A."/>
            <person name="Kalinowski J."/>
            <person name="Ruckert C."/>
        </authorList>
    </citation>
    <scope>NUCLEOTIDE SEQUENCE</scope>
    <source>
        <strain evidence="7">KCTC 12113</strain>
    </source>
</reference>
<keyword evidence="3 6" id="KW-0812">Transmembrane</keyword>
<keyword evidence="5 6" id="KW-0472">Membrane</keyword>
<proteinExistence type="inferred from homology"/>
<dbReference type="Proteomes" id="UP000634668">
    <property type="component" value="Unassembled WGS sequence"/>
</dbReference>
<reference evidence="7" key="2">
    <citation type="submission" date="2020-09" db="EMBL/GenBank/DDBJ databases">
        <authorList>
            <person name="Sun Q."/>
            <person name="Kim S."/>
        </authorList>
    </citation>
    <scope>NUCLEOTIDE SEQUENCE</scope>
    <source>
        <strain evidence="7">KCTC 12113</strain>
    </source>
</reference>
<dbReference type="PANTHER" id="PTHR31885">
    <property type="entry name" value="GH04784P"/>
    <property type="match status" value="1"/>
</dbReference>
<accession>A0A918IUV8</accession>
<dbReference type="InterPro" id="IPR012506">
    <property type="entry name" value="TMEM86B-like"/>
</dbReference>
<keyword evidence="8" id="KW-1185">Reference proteome</keyword>
<dbReference type="AlphaFoldDB" id="A0A918IUV8"/>
<evidence type="ECO:0000256" key="6">
    <source>
        <dbReference type="SAM" id="Phobius"/>
    </source>
</evidence>
<feature type="transmembrane region" description="Helical" evidence="6">
    <location>
        <begin position="6"/>
        <end position="23"/>
    </location>
</feature>
<feature type="transmembrane region" description="Helical" evidence="6">
    <location>
        <begin position="61"/>
        <end position="79"/>
    </location>
</feature>
<protein>
    <recommendedName>
        <fullName evidence="9">Lysoplasmalogenase</fullName>
    </recommendedName>
</protein>
<evidence type="ECO:0000256" key="2">
    <source>
        <dbReference type="ARBA" id="ARBA00007375"/>
    </source>
</evidence>
<dbReference type="GO" id="GO:0016020">
    <property type="term" value="C:membrane"/>
    <property type="evidence" value="ECO:0007669"/>
    <property type="project" value="UniProtKB-SubCell"/>
</dbReference>
<comment type="similarity">
    <text evidence="2">Belongs to the TMEM86 family.</text>
</comment>
<dbReference type="GO" id="GO:0016787">
    <property type="term" value="F:hydrolase activity"/>
    <property type="evidence" value="ECO:0007669"/>
    <property type="project" value="TreeGrafter"/>
</dbReference>
<dbReference type="Pfam" id="PF07947">
    <property type="entry name" value="YhhN"/>
    <property type="match status" value="1"/>
</dbReference>
<evidence type="ECO:0000256" key="3">
    <source>
        <dbReference type="ARBA" id="ARBA00022692"/>
    </source>
</evidence>
<keyword evidence="4 6" id="KW-1133">Transmembrane helix</keyword>
<evidence type="ECO:0000256" key="1">
    <source>
        <dbReference type="ARBA" id="ARBA00004141"/>
    </source>
</evidence>
<name>A0A918IUV8_9FLAO</name>
<dbReference type="PANTHER" id="PTHR31885:SF6">
    <property type="entry name" value="GH04784P"/>
    <property type="match status" value="1"/>
</dbReference>
<sequence>MIPVIVYIIVILIMAITALNRMGTVSRKSYALVFLGVFFFIISDSTLAINKFSFPVPMAHFWIMGTYATSQYLIINGLLTSNEKNYKANNGSGNL</sequence>
<dbReference type="EMBL" id="BMWP01000009">
    <property type="protein sequence ID" value="GGW31784.1"/>
    <property type="molecule type" value="Genomic_DNA"/>
</dbReference>
<evidence type="ECO:0008006" key="9">
    <source>
        <dbReference type="Google" id="ProtNLM"/>
    </source>
</evidence>
<comment type="caution">
    <text evidence="7">The sequence shown here is derived from an EMBL/GenBank/DDBJ whole genome shotgun (WGS) entry which is preliminary data.</text>
</comment>
<evidence type="ECO:0000256" key="5">
    <source>
        <dbReference type="ARBA" id="ARBA00023136"/>
    </source>
</evidence>
<evidence type="ECO:0000313" key="8">
    <source>
        <dbReference type="Proteomes" id="UP000634668"/>
    </source>
</evidence>
<gene>
    <name evidence="7" type="ORF">GCM10007383_16000</name>
</gene>
<feature type="transmembrane region" description="Helical" evidence="6">
    <location>
        <begin position="30"/>
        <end position="49"/>
    </location>
</feature>
<comment type="subcellular location">
    <subcellularLocation>
        <location evidence="1">Membrane</location>
        <topology evidence="1">Multi-pass membrane protein</topology>
    </subcellularLocation>
</comment>
<organism evidence="7 8">
    <name type="scientific">Arenibacter certesii</name>
    <dbReference type="NCBI Taxonomy" id="228955"/>
    <lineage>
        <taxon>Bacteria</taxon>
        <taxon>Pseudomonadati</taxon>
        <taxon>Bacteroidota</taxon>
        <taxon>Flavobacteriia</taxon>
        <taxon>Flavobacteriales</taxon>
        <taxon>Flavobacteriaceae</taxon>
        <taxon>Arenibacter</taxon>
    </lineage>
</organism>
<evidence type="ECO:0000256" key="4">
    <source>
        <dbReference type="ARBA" id="ARBA00022989"/>
    </source>
</evidence>
<evidence type="ECO:0000313" key="7">
    <source>
        <dbReference type="EMBL" id="GGW31784.1"/>
    </source>
</evidence>